<organism evidence="1 2">
    <name type="scientific">Bursaphelenchus okinawaensis</name>
    <dbReference type="NCBI Taxonomy" id="465554"/>
    <lineage>
        <taxon>Eukaryota</taxon>
        <taxon>Metazoa</taxon>
        <taxon>Ecdysozoa</taxon>
        <taxon>Nematoda</taxon>
        <taxon>Chromadorea</taxon>
        <taxon>Rhabditida</taxon>
        <taxon>Tylenchina</taxon>
        <taxon>Tylenchomorpha</taxon>
        <taxon>Aphelenchoidea</taxon>
        <taxon>Aphelenchoididae</taxon>
        <taxon>Bursaphelenchus</taxon>
    </lineage>
</organism>
<protein>
    <submittedName>
        <fullName evidence="1">Uncharacterized protein</fullName>
    </submittedName>
</protein>
<dbReference type="AlphaFoldDB" id="A0A811KR17"/>
<dbReference type="Proteomes" id="UP000614601">
    <property type="component" value="Unassembled WGS sequence"/>
</dbReference>
<proteinExistence type="predicted"/>
<accession>A0A811KR17</accession>
<reference evidence="1" key="1">
    <citation type="submission" date="2020-09" db="EMBL/GenBank/DDBJ databases">
        <authorList>
            <person name="Kikuchi T."/>
        </authorList>
    </citation>
    <scope>NUCLEOTIDE SEQUENCE</scope>
    <source>
        <strain evidence="1">SH1</strain>
    </source>
</reference>
<dbReference type="Proteomes" id="UP000783686">
    <property type="component" value="Unassembled WGS sequence"/>
</dbReference>
<dbReference type="EMBL" id="CAJFCW020000004">
    <property type="protein sequence ID" value="CAG9111132.1"/>
    <property type="molecule type" value="Genomic_DNA"/>
</dbReference>
<gene>
    <name evidence="1" type="ORF">BOKJ2_LOCUS7819</name>
</gene>
<name>A0A811KR17_9BILA</name>
<evidence type="ECO:0000313" key="2">
    <source>
        <dbReference type="Proteomes" id="UP000614601"/>
    </source>
</evidence>
<dbReference type="EMBL" id="CAJFDH010000004">
    <property type="protein sequence ID" value="CAD5218609.1"/>
    <property type="molecule type" value="Genomic_DNA"/>
</dbReference>
<evidence type="ECO:0000313" key="1">
    <source>
        <dbReference type="EMBL" id="CAD5218609.1"/>
    </source>
</evidence>
<sequence>MSDRLYYQHGIYCYNKTEAFEIDGNITTKCADVLTGGVPMKFVGIAYDKMYGMPNQEYQPFANLILQNGTTYMYANGANISS</sequence>
<keyword evidence="2" id="KW-1185">Reference proteome</keyword>
<comment type="caution">
    <text evidence="1">The sequence shown here is derived from an EMBL/GenBank/DDBJ whole genome shotgun (WGS) entry which is preliminary data.</text>
</comment>